<dbReference type="NCBIfam" id="TIGR03118">
    <property type="entry name" value="PEPCTERM_chp_1"/>
    <property type="match status" value="1"/>
</dbReference>
<dbReference type="SUPFAM" id="SSF101898">
    <property type="entry name" value="NHL repeat"/>
    <property type="match status" value="1"/>
</dbReference>
<reference evidence="2" key="1">
    <citation type="submission" date="2015-01" db="EMBL/GenBank/DDBJ databases">
        <title>Flavisolibacter sp./LCS9/ whole genome sequencing.</title>
        <authorList>
            <person name="Kim M.K."/>
            <person name="Srinivasan S."/>
            <person name="Lee J.-J."/>
        </authorList>
    </citation>
    <scope>NUCLEOTIDE SEQUENCE [LARGE SCALE GENOMIC DNA]</scope>
    <source>
        <strain evidence="2">LCS9</strain>
    </source>
</reference>
<sequence>MLTQCHKNMDQPNLSGFKQVNLVANNNKYSNTHTDPTLVNAWGLAFSPNGIAWVNAADGHVSEVYDKEGGILRPPVNIPSPDALTGGSPTGIVFNNGSNNDFSLSNNQKAAFLFVGEDGVISGWNQAAGNNALRIKDNSANANYKGLAMGQNSKGQDLLYAANFIKGTIDVWDAGFNSMAMSFKDSGIPAGYGPFNIKNIDGQLFVAYAKVGDDGDEEKGAGNGYVSIFTTDGSFVKRFASQGMLNAPWGLAKASADFFPDGNGNGMGNGNHSSHLPAILVGNFGDGKINAYSLDGTFMGQLKSKDNKVIVIDGLWALSFAPATATAVDPNRLYFTAGPDDESDGLFGYLIKE</sequence>
<dbReference type="AlphaFoldDB" id="A0A172U225"/>
<proteinExistence type="predicted"/>
<dbReference type="STRING" id="1492898.SY85_10330"/>
<dbReference type="InterPro" id="IPR017549">
    <property type="entry name" value="APMV_L690"/>
</dbReference>
<accession>A0A172U225</accession>
<keyword evidence="2" id="KW-1185">Reference proteome</keyword>
<evidence type="ECO:0000313" key="2">
    <source>
        <dbReference type="Proteomes" id="UP000077177"/>
    </source>
</evidence>
<evidence type="ECO:0000313" key="1">
    <source>
        <dbReference type="EMBL" id="ANE53411.1"/>
    </source>
</evidence>
<gene>
    <name evidence="1" type="ORF">SY85_10330</name>
</gene>
<dbReference type="KEGG" id="fla:SY85_10330"/>
<dbReference type="EMBL" id="CP011390">
    <property type="protein sequence ID" value="ANE53411.1"/>
    <property type="molecule type" value="Genomic_DNA"/>
</dbReference>
<dbReference type="PATRIC" id="fig|1492898.3.peg.2220"/>
<organism evidence="1 2">
    <name type="scientific">Flavisolibacter tropicus</name>
    <dbReference type="NCBI Taxonomy" id="1492898"/>
    <lineage>
        <taxon>Bacteria</taxon>
        <taxon>Pseudomonadati</taxon>
        <taxon>Bacteroidota</taxon>
        <taxon>Chitinophagia</taxon>
        <taxon>Chitinophagales</taxon>
        <taxon>Chitinophagaceae</taxon>
        <taxon>Flavisolibacter</taxon>
    </lineage>
</organism>
<name>A0A172U225_9BACT</name>
<dbReference type="Proteomes" id="UP000077177">
    <property type="component" value="Chromosome"/>
</dbReference>
<evidence type="ECO:0008006" key="3">
    <source>
        <dbReference type="Google" id="ProtNLM"/>
    </source>
</evidence>
<reference evidence="1 2" key="2">
    <citation type="journal article" date="2016" name="Int. J. Syst. Evol. Microbiol.">
        <title>Flavisolibacter tropicus sp. nov., isolated from tropical soil.</title>
        <authorList>
            <person name="Lee J.J."/>
            <person name="Kang M.S."/>
            <person name="Kim G.S."/>
            <person name="Lee C.S."/>
            <person name="Lim S."/>
            <person name="Lee J."/>
            <person name="Roh S.H."/>
            <person name="Kang H."/>
            <person name="Ha J.M."/>
            <person name="Bae S."/>
            <person name="Jung H.Y."/>
            <person name="Kim M.K."/>
        </authorList>
    </citation>
    <scope>NUCLEOTIDE SEQUENCE [LARGE SCALE GENOMIC DNA]</scope>
    <source>
        <strain evidence="1 2">LCS9</strain>
    </source>
</reference>
<protein>
    <recommendedName>
        <fullName evidence="3">TIGR03118 family protein</fullName>
    </recommendedName>
</protein>